<accession>A0A4P8IFN8</accession>
<dbReference type="InterPro" id="IPR000551">
    <property type="entry name" value="MerR-type_HTH_dom"/>
</dbReference>
<evidence type="ECO:0000259" key="2">
    <source>
        <dbReference type="PROSITE" id="PS50937"/>
    </source>
</evidence>
<dbReference type="OrthoDB" id="9814833at2"/>
<dbReference type="InterPro" id="IPR047057">
    <property type="entry name" value="MerR_fam"/>
</dbReference>
<dbReference type="Gene3D" id="1.10.1660.10">
    <property type="match status" value="1"/>
</dbReference>
<proteinExistence type="predicted"/>
<keyword evidence="1" id="KW-0238">DNA-binding</keyword>
<dbReference type="GO" id="GO:0003677">
    <property type="term" value="F:DNA binding"/>
    <property type="evidence" value="ECO:0007669"/>
    <property type="project" value="UniProtKB-KW"/>
</dbReference>
<evidence type="ECO:0000313" key="4">
    <source>
        <dbReference type="Proteomes" id="UP000298653"/>
    </source>
</evidence>
<dbReference type="SMART" id="SM00422">
    <property type="entry name" value="HTH_MERR"/>
    <property type="match status" value="1"/>
</dbReference>
<dbReference type="PANTHER" id="PTHR30204:SF90">
    <property type="entry name" value="HTH-TYPE TRANSCRIPTIONAL ACTIVATOR MTA"/>
    <property type="match status" value="1"/>
</dbReference>
<organism evidence="3 4">
    <name type="scientific">Anaerostipes rhamnosivorans</name>
    <dbReference type="NCBI Taxonomy" id="1229621"/>
    <lineage>
        <taxon>Bacteria</taxon>
        <taxon>Bacillati</taxon>
        <taxon>Bacillota</taxon>
        <taxon>Clostridia</taxon>
        <taxon>Lachnospirales</taxon>
        <taxon>Lachnospiraceae</taxon>
        <taxon>Anaerostipes</taxon>
    </lineage>
</organism>
<dbReference type="AlphaFoldDB" id="A0A4P8IFN8"/>
<keyword evidence="4" id="KW-1185">Reference proteome</keyword>
<dbReference type="PROSITE" id="PS50937">
    <property type="entry name" value="HTH_MERR_2"/>
    <property type="match status" value="1"/>
</dbReference>
<feature type="domain" description="HTH merR-type" evidence="2">
    <location>
        <begin position="1"/>
        <end position="70"/>
    </location>
</feature>
<dbReference type="RefSeq" id="WP_137329055.1">
    <property type="nucleotide sequence ID" value="NZ_CP040058.1"/>
</dbReference>
<reference evidence="3 4" key="1">
    <citation type="submission" date="2019-05" db="EMBL/GenBank/DDBJ databases">
        <title>Complete genome sequencing of Anaerostipes rhamnosivorans.</title>
        <authorList>
            <person name="Bui T.P.N."/>
            <person name="de Vos W.M."/>
        </authorList>
    </citation>
    <scope>NUCLEOTIDE SEQUENCE [LARGE SCALE GENOMIC DNA]</scope>
    <source>
        <strain evidence="3 4">1y2</strain>
    </source>
</reference>
<sequence length="282" mass="32920">MKTVKEVSQLTGISVRTLRYYDEIGLLKPTKTSMAGYRLYDDKALETLQQILFFREFDMPLKEIKALMQNPDLDKKQLLNDQKKILILKKERFERIIASIDEILKGENKMDFEVFSKKEIEEMYSSMIDNMSDEQKDIFIKQYGSMGKFEEHFMESASSEQAQRNYAKVVEWYGDKESALEASMNPDNSKIIQAYSNRYDAVIKKLAAKVGIDVNSFEVKQIVGELDFVSKQLYQMKDMSAFMLEMAEKYQEDVEMQKRLNEIYGQGTTVFIGQALEAFYQH</sequence>
<dbReference type="SUPFAM" id="SSF46955">
    <property type="entry name" value="Putative DNA-binding domain"/>
    <property type="match status" value="1"/>
</dbReference>
<name>A0A4P8IFN8_9FIRM</name>
<dbReference type="GO" id="GO:0003700">
    <property type="term" value="F:DNA-binding transcription factor activity"/>
    <property type="evidence" value="ECO:0007669"/>
    <property type="project" value="InterPro"/>
</dbReference>
<dbReference type="KEGG" id="arf:AR1Y2_2277"/>
<evidence type="ECO:0000256" key="1">
    <source>
        <dbReference type="ARBA" id="ARBA00023125"/>
    </source>
</evidence>
<evidence type="ECO:0000313" key="3">
    <source>
        <dbReference type="EMBL" id="QCP35731.1"/>
    </source>
</evidence>
<dbReference type="Pfam" id="PF13411">
    <property type="entry name" value="MerR_1"/>
    <property type="match status" value="1"/>
</dbReference>
<dbReference type="InterPro" id="IPR009061">
    <property type="entry name" value="DNA-bd_dom_put_sf"/>
</dbReference>
<dbReference type="Proteomes" id="UP000298653">
    <property type="component" value="Chromosome"/>
</dbReference>
<gene>
    <name evidence="3" type="ORF">AR1Y2_2277</name>
</gene>
<protein>
    <submittedName>
        <fullName evidence="3">Transcriptional regulator, MerR family</fullName>
    </submittedName>
</protein>
<dbReference type="PANTHER" id="PTHR30204">
    <property type="entry name" value="REDOX-CYCLING DRUG-SENSING TRANSCRIPTIONAL ACTIVATOR SOXR"/>
    <property type="match status" value="1"/>
</dbReference>
<dbReference type="EMBL" id="CP040058">
    <property type="protein sequence ID" value="QCP35731.1"/>
    <property type="molecule type" value="Genomic_DNA"/>
</dbReference>
<dbReference type="CDD" id="cd01106">
    <property type="entry name" value="HTH_TipAL-Mta"/>
    <property type="match status" value="1"/>
</dbReference>